<evidence type="ECO:0000313" key="1">
    <source>
        <dbReference type="EMBL" id="MCR6545563.1"/>
    </source>
</evidence>
<evidence type="ECO:0000313" key="2">
    <source>
        <dbReference type="Proteomes" id="UP001524944"/>
    </source>
</evidence>
<protein>
    <submittedName>
        <fullName evidence="1">DUF1002 domain-containing protein</fullName>
    </submittedName>
</protein>
<organism evidence="1 2">
    <name type="scientific">Dehalobacterium formicoaceticum</name>
    <dbReference type="NCBI Taxonomy" id="51515"/>
    <lineage>
        <taxon>Bacteria</taxon>
        <taxon>Bacillati</taxon>
        <taxon>Bacillota</taxon>
        <taxon>Clostridia</taxon>
        <taxon>Eubacteriales</taxon>
        <taxon>Peptococcaceae</taxon>
        <taxon>Dehalobacterium</taxon>
    </lineage>
</organism>
<name>A0ABT1Y3W9_9FIRM</name>
<keyword evidence="2" id="KW-1185">Reference proteome</keyword>
<dbReference type="RefSeq" id="WP_198306624.1">
    <property type="nucleotide sequence ID" value="NZ_CP022121.1"/>
</dbReference>
<dbReference type="Proteomes" id="UP001524944">
    <property type="component" value="Unassembled WGS sequence"/>
</dbReference>
<comment type="caution">
    <text evidence="1">The sequence shown here is derived from an EMBL/GenBank/DDBJ whole genome shotgun (WGS) entry which is preliminary data.</text>
</comment>
<proteinExistence type="predicted"/>
<dbReference type="Pfam" id="PF06207">
    <property type="entry name" value="DUF1002"/>
    <property type="match status" value="1"/>
</dbReference>
<sequence length="289" mass="31770">MSIKNRKILMMLGVITMLLMLAPLAVLAGKTEAVSLGADLTAAQRTQMLEEFGVSERDVDIIEVSIQDVEEHLKGIATKEKIGTKAISSSHVKLLPRGEGLGVSTHNITWVTKEMYANALVTAGVKDAEVQIAAPFDVTGTTALTGIMLAFEEATGEKLSTDAKETANEELFVTEDISQDIGKDEAVKLIQNVKKEITQQNIKTPEDMRQVILNIAQELGINLSEEQVNQILNLMEKISKLDLNVDTITKQLDSISRNLDIVKDTLNENKGFFQNLLDSIMSWLRSIFG</sequence>
<accession>A0ABT1Y3W9</accession>
<reference evidence="1 2" key="1">
    <citation type="submission" date="2022-08" db="EMBL/GenBank/DDBJ databases">
        <title>Proteogenomics of the novel Dehalobacterium formicoaceticum strain EZ94 highlights a key role of methyltransferases during anaerobic dichloromethane degradation.</title>
        <authorList>
            <person name="Wasmund K."/>
        </authorList>
    </citation>
    <scope>NUCLEOTIDE SEQUENCE [LARGE SCALE GENOMIC DNA]</scope>
    <source>
        <strain evidence="1 2">EZ94</strain>
    </source>
</reference>
<dbReference type="InterPro" id="IPR009343">
    <property type="entry name" value="DUF1002"/>
</dbReference>
<gene>
    <name evidence="1" type="ORF">NVS47_08570</name>
</gene>
<dbReference type="EMBL" id="JANPWE010000003">
    <property type="protein sequence ID" value="MCR6545563.1"/>
    <property type="molecule type" value="Genomic_DNA"/>
</dbReference>